<reference evidence="1 2" key="1">
    <citation type="submission" date="2017-06" db="EMBL/GenBank/DDBJ databases">
        <title>Draft genome sequence of anaerobic fermentative bacterium Anaeromicrobium sediminis DY2726D isolated from West Pacific Ocean sediments.</title>
        <authorList>
            <person name="Zeng X."/>
        </authorList>
    </citation>
    <scope>NUCLEOTIDE SEQUENCE [LARGE SCALE GENOMIC DNA]</scope>
    <source>
        <strain evidence="1 2">DY2726D</strain>
    </source>
</reference>
<organism evidence="1 2">
    <name type="scientific">Anaeromicrobium sediminis</name>
    <dbReference type="NCBI Taxonomy" id="1478221"/>
    <lineage>
        <taxon>Bacteria</taxon>
        <taxon>Bacillati</taxon>
        <taxon>Bacillota</taxon>
        <taxon>Clostridia</taxon>
        <taxon>Peptostreptococcales</taxon>
        <taxon>Thermotaleaceae</taxon>
        <taxon>Anaeromicrobium</taxon>
    </lineage>
</organism>
<accession>A0A267MBZ6</accession>
<comment type="caution">
    <text evidence="1">The sequence shown here is derived from an EMBL/GenBank/DDBJ whole genome shotgun (WGS) entry which is preliminary data.</text>
</comment>
<keyword evidence="2" id="KW-1185">Reference proteome</keyword>
<dbReference type="OrthoDB" id="1956669at2"/>
<evidence type="ECO:0000313" key="2">
    <source>
        <dbReference type="Proteomes" id="UP000216024"/>
    </source>
</evidence>
<sequence length="67" mass="8033">MNLANFQNKLDLIQNYTSKLKRENVPITTQKILIKTYADDLEINLTNKMIFEILSYDYIHHLINRIH</sequence>
<gene>
    <name evidence="1" type="ORF">CCE28_19480</name>
</gene>
<proteinExistence type="predicted"/>
<protein>
    <submittedName>
        <fullName evidence="1">Uncharacterized protein</fullName>
    </submittedName>
</protein>
<evidence type="ECO:0000313" key="1">
    <source>
        <dbReference type="EMBL" id="PAB57114.1"/>
    </source>
</evidence>
<name>A0A267MBZ6_9FIRM</name>
<dbReference type="RefSeq" id="WP_095135537.1">
    <property type="nucleotide sequence ID" value="NZ_NIBG01000028.1"/>
</dbReference>
<dbReference type="Proteomes" id="UP000216024">
    <property type="component" value="Unassembled WGS sequence"/>
</dbReference>
<dbReference type="AlphaFoldDB" id="A0A267MBZ6"/>
<dbReference type="EMBL" id="NIBG01000028">
    <property type="protein sequence ID" value="PAB57114.1"/>
    <property type="molecule type" value="Genomic_DNA"/>
</dbReference>